<dbReference type="OrthoDB" id="7850458at2759"/>
<evidence type="ECO:0000313" key="1">
    <source>
        <dbReference type="EMBL" id="EDW24065.1"/>
    </source>
</evidence>
<dbReference type="AlphaFoldDB" id="B4G2M0"/>
<dbReference type="EMBL" id="CH479179">
    <property type="protein sequence ID" value="EDW24065.1"/>
    <property type="molecule type" value="Genomic_DNA"/>
</dbReference>
<protein>
    <submittedName>
        <fullName evidence="1">GL23931</fullName>
    </submittedName>
</protein>
<dbReference type="KEGG" id="dpe:6587534"/>
<name>B4G2M0_DROPE</name>
<evidence type="ECO:0000313" key="2">
    <source>
        <dbReference type="Proteomes" id="UP000008744"/>
    </source>
</evidence>
<sequence length="96" mass="10532">MALIYYDRSINSPLELILAGLRESSQATSLQELGAFVATKTSFPAEVCYKIIREALKEGMACKTIGQVGELYYAVPPKPRRLPARSKPKPAADCDN</sequence>
<reference evidence="1 2" key="1">
    <citation type="journal article" date="2007" name="Nature">
        <title>Evolution of genes and genomes on the Drosophila phylogeny.</title>
        <authorList>
            <consortium name="Drosophila 12 Genomes Consortium"/>
            <person name="Clark A.G."/>
            <person name="Eisen M.B."/>
            <person name="Smith D.R."/>
            <person name="Bergman C.M."/>
            <person name="Oliver B."/>
            <person name="Markow T.A."/>
            <person name="Kaufman T.C."/>
            <person name="Kellis M."/>
            <person name="Gelbart W."/>
            <person name="Iyer V.N."/>
            <person name="Pollard D.A."/>
            <person name="Sackton T.B."/>
            <person name="Larracuente A.M."/>
            <person name="Singh N.D."/>
            <person name="Abad J.P."/>
            <person name="Abt D.N."/>
            <person name="Adryan B."/>
            <person name="Aguade M."/>
            <person name="Akashi H."/>
            <person name="Anderson W.W."/>
            <person name="Aquadro C.F."/>
            <person name="Ardell D.H."/>
            <person name="Arguello R."/>
            <person name="Artieri C.G."/>
            <person name="Barbash D.A."/>
            <person name="Barker D."/>
            <person name="Barsanti P."/>
            <person name="Batterham P."/>
            <person name="Batzoglou S."/>
            <person name="Begun D."/>
            <person name="Bhutkar A."/>
            <person name="Blanco E."/>
            <person name="Bosak S.A."/>
            <person name="Bradley R.K."/>
            <person name="Brand A.D."/>
            <person name="Brent M.R."/>
            <person name="Brooks A.N."/>
            <person name="Brown R.H."/>
            <person name="Butlin R.K."/>
            <person name="Caggese C."/>
            <person name="Calvi B.R."/>
            <person name="Bernardo de Carvalho A."/>
            <person name="Caspi A."/>
            <person name="Castrezana S."/>
            <person name="Celniker S.E."/>
            <person name="Chang J.L."/>
            <person name="Chapple C."/>
            <person name="Chatterji S."/>
            <person name="Chinwalla A."/>
            <person name="Civetta A."/>
            <person name="Clifton S.W."/>
            <person name="Comeron J.M."/>
            <person name="Costello J.C."/>
            <person name="Coyne J.A."/>
            <person name="Daub J."/>
            <person name="David R.G."/>
            <person name="Delcher A.L."/>
            <person name="Delehaunty K."/>
            <person name="Do C.B."/>
            <person name="Ebling H."/>
            <person name="Edwards K."/>
            <person name="Eickbush T."/>
            <person name="Evans J.D."/>
            <person name="Filipski A."/>
            <person name="Findeiss S."/>
            <person name="Freyhult E."/>
            <person name="Fulton L."/>
            <person name="Fulton R."/>
            <person name="Garcia A.C."/>
            <person name="Gardiner A."/>
            <person name="Garfield D.A."/>
            <person name="Garvin B.E."/>
            <person name="Gibson G."/>
            <person name="Gilbert D."/>
            <person name="Gnerre S."/>
            <person name="Godfrey J."/>
            <person name="Good R."/>
            <person name="Gotea V."/>
            <person name="Gravely B."/>
            <person name="Greenberg A.J."/>
            <person name="Griffiths-Jones S."/>
            <person name="Gross S."/>
            <person name="Guigo R."/>
            <person name="Gustafson E.A."/>
            <person name="Haerty W."/>
            <person name="Hahn M.W."/>
            <person name="Halligan D.L."/>
            <person name="Halpern A.L."/>
            <person name="Halter G.M."/>
            <person name="Han M.V."/>
            <person name="Heger A."/>
            <person name="Hillier L."/>
            <person name="Hinrichs A.S."/>
            <person name="Holmes I."/>
            <person name="Hoskins R.A."/>
            <person name="Hubisz M.J."/>
            <person name="Hultmark D."/>
            <person name="Huntley M.A."/>
            <person name="Jaffe D.B."/>
            <person name="Jagadeeshan S."/>
            <person name="Jeck W.R."/>
            <person name="Johnson J."/>
            <person name="Jones C.D."/>
            <person name="Jordan W.C."/>
            <person name="Karpen G.H."/>
            <person name="Kataoka E."/>
            <person name="Keightley P.D."/>
            <person name="Kheradpour P."/>
            <person name="Kirkness E.F."/>
            <person name="Koerich L.B."/>
            <person name="Kristiansen K."/>
            <person name="Kudrna D."/>
            <person name="Kulathinal R.J."/>
            <person name="Kumar S."/>
            <person name="Kwok R."/>
            <person name="Lander E."/>
            <person name="Langley C.H."/>
            <person name="Lapoint R."/>
            <person name="Lazzaro B.P."/>
            <person name="Lee S.J."/>
            <person name="Levesque L."/>
            <person name="Li R."/>
            <person name="Lin C.F."/>
            <person name="Lin M.F."/>
            <person name="Lindblad-Toh K."/>
            <person name="Llopart A."/>
            <person name="Long M."/>
            <person name="Low L."/>
            <person name="Lozovsky E."/>
            <person name="Lu J."/>
            <person name="Luo M."/>
            <person name="Machado C.A."/>
            <person name="Makalowski W."/>
            <person name="Marzo M."/>
            <person name="Matsuda M."/>
            <person name="Matzkin L."/>
            <person name="McAllister B."/>
            <person name="McBride C.S."/>
            <person name="McKernan B."/>
            <person name="McKernan K."/>
            <person name="Mendez-Lago M."/>
            <person name="Minx P."/>
            <person name="Mollenhauer M.U."/>
            <person name="Montooth K."/>
            <person name="Mount S.M."/>
            <person name="Mu X."/>
            <person name="Myers E."/>
            <person name="Negre B."/>
            <person name="Newfeld S."/>
            <person name="Nielsen R."/>
            <person name="Noor M.A."/>
            <person name="O'Grady P."/>
            <person name="Pachter L."/>
            <person name="Papaceit M."/>
            <person name="Parisi M.J."/>
            <person name="Parisi M."/>
            <person name="Parts L."/>
            <person name="Pedersen J.S."/>
            <person name="Pesole G."/>
            <person name="Phillippy A.M."/>
            <person name="Ponting C.P."/>
            <person name="Pop M."/>
            <person name="Porcelli D."/>
            <person name="Powell J.R."/>
            <person name="Prohaska S."/>
            <person name="Pruitt K."/>
            <person name="Puig M."/>
            <person name="Quesneville H."/>
            <person name="Ram K.R."/>
            <person name="Rand D."/>
            <person name="Rasmussen M.D."/>
            <person name="Reed L.K."/>
            <person name="Reenan R."/>
            <person name="Reily A."/>
            <person name="Remington K.A."/>
            <person name="Rieger T.T."/>
            <person name="Ritchie M.G."/>
            <person name="Robin C."/>
            <person name="Rogers Y.H."/>
            <person name="Rohde C."/>
            <person name="Rozas J."/>
            <person name="Rubenfield M.J."/>
            <person name="Ruiz A."/>
            <person name="Russo S."/>
            <person name="Salzberg S.L."/>
            <person name="Sanchez-Gracia A."/>
            <person name="Saranga D.J."/>
            <person name="Sato H."/>
            <person name="Schaeffer S.W."/>
            <person name="Schatz M.C."/>
            <person name="Schlenke T."/>
            <person name="Schwartz R."/>
            <person name="Segarra C."/>
            <person name="Singh R.S."/>
            <person name="Sirot L."/>
            <person name="Sirota M."/>
            <person name="Sisneros N.B."/>
            <person name="Smith C.D."/>
            <person name="Smith T.F."/>
            <person name="Spieth J."/>
            <person name="Stage D.E."/>
            <person name="Stark A."/>
            <person name="Stephan W."/>
            <person name="Strausberg R.L."/>
            <person name="Strempel S."/>
            <person name="Sturgill D."/>
            <person name="Sutton G."/>
            <person name="Sutton G.G."/>
            <person name="Tao W."/>
            <person name="Teichmann S."/>
            <person name="Tobari Y.N."/>
            <person name="Tomimura Y."/>
            <person name="Tsolas J.M."/>
            <person name="Valente V.L."/>
            <person name="Venter E."/>
            <person name="Venter J.C."/>
            <person name="Vicario S."/>
            <person name="Vieira F.G."/>
            <person name="Vilella A.J."/>
            <person name="Villasante A."/>
            <person name="Walenz B."/>
            <person name="Wang J."/>
            <person name="Wasserman M."/>
            <person name="Watts T."/>
            <person name="Wilson D."/>
            <person name="Wilson R.K."/>
            <person name="Wing R.A."/>
            <person name="Wolfner M.F."/>
            <person name="Wong A."/>
            <person name="Wong G.K."/>
            <person name="Wu C.I."/>
            <person name="Wu G."/>
            <person name="Yamamoto D."/>
            <person name="Yang H.P."/>
            <person name="Yang S.P."/>
            <person name="Yorke J.A."/>
            <person name="Yoshida K."/>
            <person name="Zdobnov E."/>
            <person name="Zhang P."/>
            <person name="Zhang Y."/>
            <person name="Zimin A.V."/>
            <person name="Baldwin J."/>
            <person name="Abdouelleil A."/>
            <person name="Abdulkadir J."/>
            <person name="Abebe A."/>
            <person name="Abera B."/>
            <person name="Abreu J."/>
            <person name="Acer S.C."/>
            <person name="Aftuck L."/>
            <person name="Alexander A."/>
            <person name="An P."/>
            <person name="Anderson E."/>
            <person name="Anderson S."/>
            <person name="Arachi H."/>
            <person name="Azer M."/>
            <person name="Bachantsang P."/>
            <person name="Barry A."/>
            <person name="Bayul T."/>
            <person name="Berlin A."/>
            <person name="Bessette D."/>
            <person name="Bloom T."/>
            <person name="Blye J."/>
            <person name="Boguslavskiy L."/>
            <person name="Bonnet C."/>
            <person name="Boukhgalter B."/>
            <person name="Bourzgui I."/>
            <person name="Brown A."/>
            <person name="Cahill P."/>
            <person name="Channer S."/>
            <person name="Cheshatsang Y."/>
            <person name="Chuda L."/>
            <person name="Citroen M."/>
            <person name="Collymore A."/>
            <person name="Cooke P."/>
            <person name="Costello M."/>
            <person name="D'Aco K."/>
            <person name="Daza R."/>
            <person name="De Haan G."/>
            <person name="DeGray S."/>
            <person name="DeMaso C."/>
            <person name="Dhargay N."/>
            <person name="Dooley K."/>
            <person name="Dooley E."/>
            <person name="Doricent M."/>
            <person name="Dorje P."/>
            <person name="Dorjee K."/>
            <person name="Dupes A."/>
            <person name="Elong R."/>
            <person name="Falk J."/>
            <person name="Farina A."/>
            <person name="Faro S."/>
            <person name="Ferguson D."/>
            <person name="Fisher S."/>
            <person name="Foley C.D."/>
            <person name="Franke A."/>
            <person name="Friedrich D."/>
            <person name="Gadbois L."/>
            <person name="Gearin G."/>
            <person name="Gearin C.R."/>
            <person name="Giannoukos G."/>
            <person name="Goode T."/>
            <person name="Graham J."/>
            <person name="Grandbois E."/>
            <person name="Grewal S."/>
            <person name="Gyaltsen K."/>
            <person name="Hafez N."/>
            <person name="Hagos B."/>
            <person name="Hall J."/>
            <person name="Henson C."/>
            <person name="Hollinger A."/>
            <person name="Honan T."/>
            <person name="Huard M.D."/>
            <person name="Hughes L."/>
            <person name="Hurhula B."/>
            <person name="Husby M.E."/>
            <person name="Kamat A."/>
            <person name="Kanga B."/>
            <person name="Kashin S."/>
            <person name="Khazanovich D."/>
            <person name="Kisner P."/>
            <person name="Lance K."/>
            <person name="Lara M."/>
            <person name="Lee W."/>
            <person name="Lennon N."/>
            <person name="Letendre F."/>
            <person name="LeVine R."/>
            <person name="Lipovsky A."/>
            <person name="Liu X."/>
            <person name="Liu J."/>
            <person name="Liu S."/>
            <person name="Lokyitsang T."/>
            <person name="Lokyitsang Y."/>
            <person name="Lubonja R."/>
            <person name="Lui A."/>
            <person name="MacDonald P."/>
            <person name="Magnisalis V."/>
            <person name="Maru K."/>
            <person name="Matthews C."/>
            <person name="McCusker W."/>
            <person name="McDonough S."/>
            <person name="Mehta T."/>
            <person name="Meldrim J."/>
            <person name="Meneus L."/>
            <person name="Mihai O."/>
            <person name="Mihalev A."/>
            <person name="Mihova T."/>
            <person name="Mittelman R."/>
            <person name="Mlenga V."/>
            <person name="Montmayeur A."/>
            <person name="Mulrain L."/>
            <person name="Navidi A."/>
            <person name="Naylor J."/>
            <person name="Negash T."/>
            <person name="Nguyen T."/>
            <person name="Nguyen N."/>
            <person name="Nicol R."/>
            <person name="Norbu C."/>
            <person name="Norbu N."/>
            <person name="Novod N."/>
            <person name="O'Neill B."/>
            <person name="Osman S."/>
            <person name="Markiewicz E."/>
            <person name="Oyono O.L."/>
            <person name="Patti C."/>
            <person name="Phunkhang P."/>
            <person name="Pierre F."/>
            <person name="Priest M."/>
            <person name="Raghuraman S."/>
            <person name="Rege F."/>
            <person name="Reyes R."/>
            <person name="Rise C."/>
            <person name="Rogov P."/>
            <person name="Ross K."/>
            <person name="Ryan E."/>
            <person name="Settipalli S."/>
            <person name="Shea T."/>
            <person name="Sherpa N."/>
            <person name="Shi L."/>
            <person name="Shih D."/>
            <person name="Sparrow T."/>
            <person name="Spaulding J."/>
            <person name="Stalker J."/>
            <person name="Stange-Thomann N."/>
            <person name="Stavropoulos S."/>
            <person name="Stone C."/>
            <person name="Strader C."/>
            <person name="Tesfaye S."/>
            <person name="Thomson T."/>
            <person name="Thoulutsang Y."/>
            <person name="Thoulutsang D."/>
            <person name="Topham K."/>
            <person name="Topping I."/>
            <person name="Tsamla T."/>
            <person name="Vassiliev H."/>
            <person name="Vo A."/>
            <person name="Wangchuk T."/>
            <person name="Wangdi T."/>
            <person name="Weiand M."/>
            <person name="Wilkinson J."/>
            <person name="Wilson A."/>
            <person name="Yadav S."/>
            <person name="Young G."/>
            <person name="Yu Q."/>
            <person name="Zembek L."/>
            <person name="Zhong D."/>
            <person name="Zimmer A."/>
            <person name="Zwirko Z."/>
            <person name="Jaffe D.B."/>
            <person name="Alvarez P."/>
            <person name="Brockman W."/>
            <person name="Butler J."/>
            <person name="Chin C."/>
            <person name="Gnerre S."/>
            <person name="Grabherr M."/>
            <person name="Kleber M."/>
            <person name="Mauceli E."/>
            <person name="MacCallum I."/>
        </authorList>
    </citation>
    <scope>NUCLEOTIDE SEQUENCE [LARGE SCALE GENOMIC DNA]</scope>
    <source>
        <strain evidence="2">MSH-3 / Tucson 14011-0111.49</strain>
    </source>
</reference>
<accession>B4G2M0</accession>
<keyword evidence="2" id="KW-1185">Reference proteome</keyword>
<dbReference type="eggNOG" id="ENOG502T90Y">
    <property type="taxonomic scope" value="Eukaryota"/>
</dbReference>
<gene>
    <name evidence="1" type="primary">Dper\GL23931</name>
    <name evidence="1" type="ORF">Dper_GL23931</name>
</gene>
<dbReference type="PhylomeDB" id="B4G2M0"/>
<organism evidence="2">
    <name type="scientific">Drosophila persimilis</name>
    <name type="common">Fruit fly</name>
    <dbReference type="NCBI Taxonomy" id="7234"/>
    <lineage>
        <taxon>Eukaryota</taxon>
        <taxon>Metazoa</taxon>
        <taxon>Ecdysozoa</taxon>
        <taxon>Arthropoda</taxon>
        <taxon>Hexapoda</taxon>
        <taxon>Insecta</taxon>
        <taxon>Pterygota</taxon>
        <taxon>Neoptera</taxon>
        <taxon>Endopterygota</taxon>
        <taxon>Diptera</taxon>
        <taxon>Brachycera</taxon>
        <taxon>Muscomorpha</taxon>
        <taxon>Ephydroidea</taxon>
        <taxon>Drosophilidae</taxon>
        <taxon>Drosophila</taxon>
        <taxon>Sophophora</taxon>
    </lineage>
</organism>
<proteinExistence type="predicted"/>
<dbReference type="Proteomes" id="UP000008744">
    <property type="component" value="Unassembled WGS sequence"/>
</dbReference>
<dbReference type="OMA" id="MPLIYYD"/>
<dbReference type="HOGENOM" id="CLU_2280255_0_0_1"/>